<dbReference type="InterPro" id="IPR029058">
    <property type="entry name" value="AB_hydrolase_fold"/>
</dbReference>
<dbReference type="Pfam" id="PF07859">
    <property type="entry name" value="Abhydrolase_3"/>
    <property type="match status" value="1"/>
</dbReference>
<evidence type="ECO:0000313" key="3">
    <source>
        <dbReference type="EMBL" id="PPJ56928.1"/>
    </source>
</evidence>
<dbReference type="SUPFAM" id="SSF53474">
    <property type="entry name" value="alpha/beta-Hydrolases"/>
    <property type="match status" value="1"/>
</dbReference>
<dbReference type="InterPro" id="IPR050300">
    <property type="entry name" value="GDXG_lipolytic_enzyme"/>
</dbReference>
<evidence type="ECO:0000259" key="2">
    <source>
        <dbReference type="Pfam" id="PF07859"/>
    </source>
</evidence>
<sequence>MNQWNNPSPFPSPPLAQPPTVYQPLHPSLRGLLDPEYVAFHDTCLQYLIPEEQLKWDTSTRSRLPTLASPSAELKVGQKRDIQLEHCAVRVFVPESSQHVPRYPVLLWFHSGGWVSGGLDSENDFLTYVCQNSQCIVITVDYRLAPEHPYPAAAEDALEALTWLRKEAAKYYPVDLERVAIGGHSTGGNLAAVLVLEAACLFPSFKPVLMLLIVPVIDNTATPGNGWYNLNAPWLTHSRLLWYRSMYLPNGPSHEDDYSTREKWQISPNLAPSKVLSKCPRTWIAVAEYDLLATEALAFSSQLRASEVQATVKMYTGSTHGILALNGILSKGRELMLDAVQALNEAFWPVRMDPLLGWALSA</sequence>
<dbReference type="OrthoDB" id="408631at2759"/>
<dbReference type="PANTHER" id="PTHR48081">
    <property type="entry name" value="AB HYDROLASE SUPERFAMILY PROTEIN C4A8.06C"/>
    <property type="match status" value="1"/>
</dbReference>
<dbReference type="EMBL" id="PNEN01000504">
    <property type="protein sequence ID" value="PPJ56928.1"/>
    <property type="molecule type" value="Genomic_DNA"/>
</dbReference>
<accession>A0A2S6CB19</accession>
<evidence type="ECO:0000256" key="1">
    <source>
        <dbReference type="ARBA" id="ARBA00022801"/>
    </source>
</evidence>
<evidence type="ECO:0000313" key="4">
    <source>
        <dbReference type="Proteomes" id="UP000237631"/>
    </source>
</evidence>
<keyword evidence="1" id="KW-0378">Hydrolase</keyword>
<dbReference type="STRING" id="357750.A0A2S6CB19"/>
<dbReference type="AlphaFoldDB" id="A0A2S6CB19"/>
<comment type="caution">
    <text evidence="3">The sequence shown here is derived from an EMBL/GenBank/DDBJ whole genome shotgun (WGS) entry which is preliminary data.</text>
</comment>
<dbReference type="Gene3D" id="3.40.50.1820">
    <property type="entry name" value="alpha/beta hydrolase"/>
    <property type="match status" value="1"/>
</dbReference>
<keyword evidence="4" id="KW-1185">Reference proteome</keyword>
<proteinExistence type="predicted"/>
<name>A0A2S6CB19_9PEZI</name>
<reference evidence="4" key="1">
    <citation type="journal article" date="2017" name="bioRxiv">
        <title>Conservation of a gene cluster reveals novel cercosporin biosynthetic mechanisms and extends production to the genus Colletotrichum.</title>
        <authorList>
            <person name="de Jonge R."/>
            <person name="Ebert M.K."/>
            <person name="Huitt-Roehl C.R."/>
            <person name="Pal P."/>
            <person name="Suttle J.C."/>
            <person name="Spanner R.E."/>
            <person name="Neubauer J.D."/>
            <person name="Jurick W.M.II."/>
            <person name="Stott K.A."/>
            <person name="Secor G.A."/>
            <person name="Thomma B.P.H.J."/>
            <person name="Van de Peer Y."/>
            <person name="Townsend C.A."/>
            <person name="Bolton M.D."/>
        </authorList>
    </citation>
    <scope>NUCLEOTIDE SEQUENCE [LARGE SCALE GENOMIC DNA]</scope>
    <source>
        <strain evidence="4">CBS538.71</strain>
    </source>
</reference>
<feature type="domain" description="Alpha/beta hydrolase fold-3" evidence="2">
    <location>
        <begin position="106"/>
        <end position="323"/>
    </location>
</feature>
<gene>
    <name evidence="3" type="ORF">CBER1_02228</name>
</gene>
<organism evidence="3 4">
    <name type="scientific">Cercospora berteroae</name>
    <dbReference type="NCBI Taxonomy" id="357750"/>
    <lineage>
        <taxon>Eukaryota</taxon>
        <taxon>Fungi</taxon>
        <taxon>Dikarya</taxon>
        <taxon>Ascomycota</taxon>
        <taxon>Pezizomycotina</taxon>
        <taxon>Dothideomycetes</taxon>
        <taxon>Dothideomycetidae</taxon>
        <taxon>Mycosphaerellales</taxon>
        <taxon>Mycosphaerellaceae</taxon>
        <taxon>Cercospora</taxon>
    </lineage>
</organism>
<dbReference type="Proteomes" id="UP000237631">
    <property type="component" value="Unassembled WGS sequence"/>
</dbReference>
<protein>
    <recommendedName>
        <fullName evidence="2">Alpha/beta hydrolase fold-3 domain-containing protein</fullName>
    </recommendedName>
</protein>
<dbReference type="InterPro" id="IPR013094">
    <property type="entry name" value="AB_hydrolase_3"/>
</dbReference>
<dbReference type="GO" id="GO:0016787">
    <property type="term" value="F:hydrolase activity"/>
    <property type="evidence" value="ECO:0007669"/>
    <property type="project" value="UniProtKB-KW"/>
</dbReference>